<dbReference type="EMBL" id="KY352473">
    <property type="protein sequence ID" value="AQQ73630.1"/>
    <property type="molecule type" value="Genomic_DNA"/>
</dbReference>
<feature type="chain" id="PRO_5023531412" description="Pre-histone-like nucleoprotein" evidence="9">
    <location>
        <begin position="2"/>
        <end position="225"/>
    </location>
</feature>
<keyword evidence="9" id="KW-0945">Host-virus interaction</keyword>
<accession>A0A1S5XY02</accession>
<reference evidence="10 11" key="1">
    <citation type="submission" date="2016-12" db="EMBL/GenBank/DDBJ databases">
        <title>A novel cetacean adenovirus in stranded harbour porpoises from the North Sea: detection and molecular characterization.</title>
        <authorList>
            <person name="van Beurden S.J."/>
            <person name="Ijsseldijk L.L."/>
            <person name="van de Bildt M."/>
            <person name="Begeman L."/>
            <person name="Wellehan J.F.X.Jr."/>
            <person name="Watzek T.B."/>
            <person name="Vrieze G."/>
            <person name="Grone A."/>
            <person name="Kuiken T."/>
            <person name="Verheije M.H."/>
            <person name="Penzes J.J."/>
        </authorList>
    </citation>
    <scope>NUCLEOTIDE SEQUENCE [LARGE SCALE GENOMIC DNA]</scope>
    <source>
        <strain evidence="10 11">HpAdV-1</strain>
    </source>
</reference>
<dbReference type="Pfam" id="PF03228">
    <property type="entry name" value="Adeno_VII"/>
    <property type="match status" value="1"/>
</dbReference>
<comment type="induction">
    <text evidence="9">Expressed in the late phase of the viral replicative cycle.</text>
</comment>
<dbReference type="Proteomes" id="UP000316949">
    <property type="component" value="Segment"/>
</dbReference>
<name>A0A1S5XY02_9ADEN</name>
<organism evidence="10 11">
    <name type="scientific">Harbour porpoise adenovirus 1</name>
    <dbReference type="NCBI Taxonomy" id="1958807"/>
    <lineage>
        <taxon>Viruses</taxon>
        <taxon>Varidnaviria</taxon>
        <taxon>Bamfordvirae</taxon>
        <taxon>Preplasmiviricota</taxon>
        <taxon>Polisuviricotina</taxon>
        <taxon>Pharingeaviricetes</taxon>
        <taxon>Rowavirales</taxon>
        <taxon>Adenoviridae</taxon>
        <taxon>Mastadenovirus</taxon>
        <taxon>Mastadenovirus phocoenae</taxon>
    </lineage>
</organism>
<protein>
    <recommendedName>
        <fullName evidence="9">Pre-histone-like nucleoprotein</fullName>
    </recommendedName>
    <alternativeName>
        <fullName evidence="9">Pre-core protein VII</fullName>
        <shortName evidence="9">pVII</shortName>
    </alternativeName>
    <component>
        <recommendedName>
            <fullName evidence="9">Histone-like nucleoprotein</fullName>
            <shortName evidence="9">NP</shortName>
        </recommendedName>
        <alternativeName>
            <fullName evidence="9">Core protein VII</fullName>
        </alternativeName>
    </component>
</protein>
<evidence type="ECO:0000256" key="8">
    <source>
        <dbReference type="ARBA" id="ARBA00023296"/>
    </source>
</evidence>
<comment type="function">
    <text evidence="9">Plays a role in the inhibition of host immune response within the nucleus. Interacts with cellular nucleosomes and immobilizes the host immune danger signal HMGB1 on chromatin. In turn, prevents HMGB1 release out of the cell and thus decreases inflammation. Plays also a role in the wrapping and condensation of the viral DNA. May also promote viral genome import into the nucleus.</text>
</comment>
<keyword evidence="9" id="KW-0007">Acetylation</keyword>
<comment type="subcellular location">
    <molecule>Histone-like nucleoprotein</molecule>
    <subcellularLocation>
        <location evidence="9">Virion</location>
    </subcellularLocation>
    <text evidence="9">Located inside the capsid in association with the viral DNA (core). Present in about 1070 copies per virion.</text>
</comment>
<dbReference type="GO" id="GO:0019028">
    <property type="term" value="C:viral capsid"/>
    <property type="evidence" value="ECO:0007669"/>
    <property type="project" value="InterPro"/>
</dbReference>
<evidence type="ECO:0000256" key="5">
    <source>
        <dbReference type="ARBA" id="ARBA00022844"/>
    </source>
</evidence>
<feature type="modified residue" description="Phosphothreonine; by host" evidence="9">
    <location>
        <position position="91"/>
    </location>
</feature>
<evidence type="ECO:0000256" key="7">
    <source>
        <dbReference type="ARBA" id="ARBA00023125"/>
    </source>
</evidence>
<keyword evidence="7 9" id="KW-0238">DNA-binding</keyword>
<evidence type="ECO:0000256" key="4">
    <source>
        <dbReference type="ARBA" id="ARBA00022562"/>
    </source>
</evidence>
<keyword evidence="5 9" id="KW-0946">Virion</keyword>
<keyword evidence="2 9" id="KW-1163">Viral penetration into host nucleus</keyword>
<evidence type="ECO:0000313" key="11">
    <source>
        <dbReference type="Proteomes" id="UP000316949"/>
    </source>
</evidence>
<comment type="PTM">
    <text evidence="9">Cleaved near the N-terminus by the viral protease during virion maturation to form the mature protein.</text>
</comment>
<gene>
    <name evidence="9" type="primary">L2</name>
</gene>
<evidence type="ECO:0000313" key="10">
    <source>
        <dbReference type="EMBL" id="AQQ73630.1"/>
    </source>
</evidence>
<dbReference type="GO" id="GO:0003677">
    <property type="term" value="F:DNA binding"/>
    <property type="evidence" value="ECO:0007669"/>
    <property type="project" value="UniProtKB-UniRule"/>
</dbReference>
<evidence type="ECO:0000256" key="6">
    <source>
        <dbReference type="ARBA" id="ARBA00022921"/>
    </source>
</evidence>
<comment type="miscellaneous">
    <text evidence="9">All late proteins expressed from the major late promoter are produced by alternative splicing and alternative polyadenylation of the same gene giving rise to non-overlapping ORFs. A leader sequence is present in the N-terminus of all these mRNAs and is recognized by the viral shutoff protein to provide expression although conventional translation via ribosome scanning from the cap has been shut off in the host cell.</text>
</comment>
<comment type="caution">
    <text evidence="9">Lacks conserved residue(s) required for the propagation of feature annotation.</text>
</comment>
<feature type="initiator methionine" description="Removed" evidence="9">
    <location>
        <position position="1"/>
    </location>
</feature>
<dbReference type="GO" id="GO:0046718">
    <property type="term" value="P:symbiont entry into host cell"/>
    <property type="evidence" value="ECO:0007669"/>
    <property type="project" value="UniProtKB-UniRule"/>
</dbReference>
<dbReference type="GO" id="GO:0044196">
    <property type="term" value="C:host cell nucleolus"/>
    <property type="evidence" value="ECO:0007669"/>
    <property type="project" value="UniProtKB-SubCell"/>
</dbReference>
<keyword evidence="3 9" id="KW-0597">Phosphoprotein</keyword>
<keyword evidence="11" id="KW-1185">Reference proteome</keyword>
<evidence type="ECO:0000256" key="9">
    <source>
        <dbReference type="HAMAP-Rule" id="MF_04056"/>
    </source>
</evidence>
<dbReference type="HAMAP" id="MF_04056">
    <property type="entry name" value="ADV_PVII"/>
    <property type="match status" value="1"/>
</dbReference>
<dbReference type="GO" id="GO:0043657">
    <property type="term" value="C:host cell"/>
    <property type="evidence" value="ECO:0007669"/>
    <property type="project" value="GOC"/>
</dbReference>
<sequence>MAILVSPSNNTGWGLGMKSMYGGAKILSEHHPVKVVSHYRAQWGSKKGRARRSNMVITDDPVADVVNAIGPGRRRKRRGRRLVIRGRYPTTRGQRYAARGKLPRVRYHHTINFRRGRRGRRPRKTTMQITNDPVADVVNAVAAASARRARRGNRRARHTRMRITADPVADVVNAVAASAARRAARRASANARRRDARAVAQNARRNIYLVRNADGVRVPSTVRPS</sequence>
<evidence type="ECO:0000256" key="2">
    <source>
        <dbReference type="ARBA" id="ARBA00022524"/>
    </source>
</evidence>
<evidence type="ECO:0000256" key="3">
    <source>
        <dbReference type="ARBA" id="ARBA00022553"/>
    </source>
</evidence>
<keyword evidence="4 9" id="KW-1048">Host nucleus</keyword>
<comment type="similarity">
    <text evidence="1 9">Belongs to the adenoviridae histone-like nucleoprotein family.</text>
</comment>
<dbReference type="GO" id="GO:0075732">
    <property type="term" value="P:viral penetration into host nucleus"/>
    <property type="evidence" value="ECO:0007669"/>
    <property type="project" value="UniProtKB-UniRule"/>
</dbReference>
<feature type="site" description="Cleavage; by viral protease" evidence="9">
    <location>
        <begin position="23"/>
        <end position="24"/>
    </location>
</feature>
<feature type="modified residue" description="N6-acetyllysine; by host" evidence="9">
    <location>
        <position position="47"/>
    </location>
</feature>
<keyword evidence="6 9" id="KW-0426">Late protein</keyword>
<keyword evidence="8 9" id="KW-1160">Virus entry into host cell</keyword>
<feature type="chain" id="PRO_5023531413" description="Histone-like nucleoprotein" evidence="9">
    <location>
        <begin position="24"/>
        <end position="225"/>
    </location>
</feature>
<proteinExistence type="evidence at transcript level"/>
<dbReference type="InterPro" id="IPR004912">
    <property type="entry name" value="Adeno_VII"/>
</dbReference>
<comment type="subcellular location">
    <molecule>Pre-histone-like nucleoprotein</molecule>
    <subcellularLocation>
        <location evidence="9">Host nucleus</location>
        <location evidence="9">Host nucleolus</location>
    </subcellularLocation>
</comment>
<evidence type="ECO:0000256" key="1">
    <source>
        <dbReference type="ARBA" id="ARBA00005746"/>
    </source>
</evidence>
<comment type="subunit">
    <text evidence="9">Interacts with the core-capsid bridging protein; this interaction bridges the virus core to the capsid. Interacts with host NPM1; this interaction might play a role in placing the pre-histone-like nucleoprotein on the viral DNA or regulating viral gene expression. Interacts with host HMGB1; this interaction inhibits host immune response.</text>
</comment>